<reference evidence="2 3" key="1">
    <citation type="submission" date="2019-08" db="EMBL/GenBank/DDBJ databases">
        <title>Tsukamurella conjunctivitidis sp. nov., Tsukamurella assacharolytica sp. nov. and Tsukamurella sputae sp. nov. isolated from patients with conjunctivitis, bacteraemia (lymphoma) and respiratory infection (sputum) in Hong Kong.</title>
        <authorList>
            <person name="Fok K.M.N."/>
            <person name="Fong J.Y.H."/>
        </authorList>
    </citation>
    <scope>NUCLEOTIDE SEQUENCE [LARGE SCALE GENOMIC DNA]</scope>
    <source>
        <strain evidence="2 3">HKU70</strain>
    </source>
</reference>
<sequence>MYSDEALQILSDSGAEVVDRGTGPVVALAHGAGGGVRENFAPLIEGIAGRRFVGPYWPGSGGTPRAGTPLRLEDLADSAVASAVATGAERFPVVGLSLGSAVAVAAAQRHPEHVSGLVLTVGLTRADFRVRAAAGVFRTLALVGAKEALAAYVLSVAASEATLRALTAVELEEALGGVRETMPAGAPEQMALVGEVDVTGLLPGIEVPALVVVSGGDRLVPPDVQRELGAIPGARVIEYAGAGHIFTPDEAVRWTADIEDFLAGV</sequence>
<gene>
    <name evidence="2" type="ORF">FK268_05595</name>
</gene>
<dbReference type="Pfam" id="PF00561">
    <property type="entry name" value="Abhydrolase_1"/>
    <property type="match status" value="1"/>
</dbReference>
<name>A0A5C5RPZ8_9ACTN</name>
<dbReference type="PANTHER" id="PTHR43798:SF33">
    <property type="entry name" value="HYDROLASE, PUTATIVE (AFU_ORTHOLOGUE AFUA_2G14860)-RELATED"/>
    <property type="match status" value="1"/>
</dbReference>
<feature type="domain" description="AB hydrolase-1" evidence="1">
    <location>
        <begin position="24"/>
        <end position="247"/>
    </location>
</feature>
<comment type="caution">
    <text evidence="2">The sequence shown here is derived from an EMBL/GenBank/DDBJ whole genome shotgun (WGS) entry which is preliminary data.</text>
</comment>
<dbReference type="OrthoDB" id="4944883at2"/>
<dbReference type="InterPro" id="IPR029058">
    <property type="entry name" value="AB_hydrolase_fold"/>
</dbReference>
<dbReference type="RefSeq" id="WP_146432068.1">
    <property type="nucleotide sequence ID" value="NZ_VIGV01000002.1"/>
</dbReference>
<protein>
    <submittedName>
        <fullName evidence="2">Alpha/beta hydrolase</fullName>
    </submittedName>
</protein>
<dbReference type="SUPFAM" id="SSF53474">
    <property type="entry name" value="alpha/beta-Hydrolases"/>
    <property type="match status" value="1"/>
</dbReference>
<proteinExistence type="predicted"/>
<dbReference type="InterPro" id="IPR000073">
    <property type="entry name" value="AB_hydrolase_1"/>
</dbReference>
<organism evidence="2 3">
    <name type="scientific">Tsukamurella sputi</name>
    <dbReference type="NCBI Taxonomy" id="2591848"/>
    <lineage>
        <taxon>Bacteria</taxon>
        <taxon>Bacillati</taxon>
        <taxon>Actinomycetota</taxon>
        <taxon>Actinomycetes</taxon>
        <taxon>Mycobacteriales</taxon>
        <taxon>Tsukamurellaceae</taxon>
        <taxon>Tsukamurella</taxon>
    </lineage>
</organism>
<dbReference type="PANTHER" id="PTHR43798">
    <property type="entry name" value="MONOACYLGLYCEROL LIPASE"/>
    <property type="match status" value="1"/>
</dbReference>
<dbReference type="PRINTS" id="PR00111">
    <property type="entry name" value="ABHYDROLASE"/>
</dbReference>
<dbReference type="InterPro" id="IPR050266">
    <property type="entry name" value="AB_hydrolase_sf"/>
</dbReference>
<dbReference type="GO" id="GO:0016020">
    <property type="term" value="C:membrane"/>
    <property type="evidence" value="ECO:0007669"/>
    <property type="project" value="TreeGrafter"/>
</dbReference>
<evidence type="ECO:0000313" key="3">
    <source>
        <dbReference type="Proteomes" id="UP000319792"/>
    </source>
</evidence>
<dbReference type="EMBL" id="VIGV01000002">
    <property type="protein sequence ID" value="TWS24724.1"/>
    <property type="molecule type" value="Genomic_DNA"/>
</dbReference>
<dbReference type="Gene3D" id="3.40.50.1820">
    <property type="entry name" value="alpha/beta hydrolase"/>
    <property type="match status" value="1"/>
</dbReference>
<dbReference type="Proteomes" id="UP000319792">
    <property type="component" value="Unassembled WGS sequence"/>
</dbReference>
<dbReference type="AlphaFoldDB" id="A0A5C5RPZ8"/>
<evidence type="ECO:0000259" key="1">
    <source>
        <dbReference type="Pfam" id="PF00561"/>
    </source>
</evidence>
<evidence type="ECO:0000313" key="2">
    <source>
        <dbReference type="EMBL" id="TWS24724.1"/>
    </source>
</evidence>
<accession>A0A5C5RPZ8</accession>
<keyword evidence="2" id="KW-0378">Hydrolase</keyword>
<dbReference type="GO" id="GO:0016787">
    <property type="term" value="F:hydrolase activity"/>
    <property type="evidence" value="ECO:0007669"/>
    <property type="project" value="UniProtKB-KW"/>
</dbReference>
<keyword evidence="3" id="KW-1185">Reference proteome</keyword>